<keyword evidence="4" id="KW-1133">Transmembrane helix</keyword>
<feature type="domain" description="Leucine-rich repeat-containing N-terminal plant-type" evidence="6">
    <location>
        <begin position="77"/>
        <end position="116"/>
    </location>
</feature>
<dbReference type="Gene3D" id="3.80.10.10">
    <property type="entry name" value="Ribonuclease Inhibitor"/>
    <property type="match status" value="1"/>
</dbReference>
<dbReference type="EMBL" id="QGKY02001015">
    <property type="protein sequence ID" value="KAF2571860.1"/>
    <property type="molecule type" value="Genomic_DNA"/>
</dbReference>
<keyword evidence="4" id="KW-0472">Membrane</keyword>
<evidence type="ECO:0000256" key="2">
    <source>
        <dbReference type="ARBA" id="ARBA00022729"/>
    </source>
</evidence>
<organism evidence="7">
    <name type="scientific">Brassica cretica</name>
    <name type="common">Mustard</name>
    <dbReference type="NCBI Taxonomy" id="69181"/>
    <lineage>
        <taxon>Eukaryota</taxon>
        <taxon>Viridiplantae</taxon>
        <taxon>Streptophyta</taxon>
        <taxon>Embryophyta</taxon>
        <taxon>Tracheophyta</taxon>
        <taxon>Spermatophyta</taxon>
        <taxon>Magnoliopsida</taxon>
        <taxon>eudicotyledons</taxon>
        <taxon>Gunneridae</taxon>
        <taxon>Pentapetalae</taxon>
        <taxon>rosids</taxon>
        <taxon>malvids</taxon>
        <taxon>Brassicales</taxon>
        <taxon>Brassicaceae</taxon>
        <taxon>Brassiceae</taxon>
        <taxon>Brassica</taxon>
    </lineage>
</organism>
<comment type="caution">
    <text evidence="7">The sequence shown here is derived from an EMBL/GenBank/DDBJ whole genome shotgun (WGS) entry which is preliminary data.</text>
</comment>
<dbReference type="Pfam" id="PF08263">
    <property type="entry name" value="LRRNT_2"/>
    <property type="match status" value="2"/>
</dbReference>
<keyword evidence="3" id="KW-0677">Repeat</keyword>
<protein>
    <recommendedName>
        <fullName evidence="6">Leucine-rich repeat-containing N-terminal plant-type domain-containing protein</fullName>
    </recommendedName>
</protein>
<feature type="transmembrane region" description="Helical" evidence="4">
    <location>
        <begin position="49"/>
        <end position="72"/>
    </location>
</feature>
<dbReference type="PANTHER" id="PTHR48060:SF1">
    <property type="entry name" value="LEUCINE-RICH REPEAT (LRR) FAMILY PROTEIN"/>
    <property type="match status" value="1"/>
</dbReference>
<dbReference type="PROSITE" id="PS51257">
    <property type="entry name" value="PROKAR_LIPOPROTEIN"/>
    <property type="match status" value="1"/>
</dbReference>
<evidence type="ECO:0000259" key="6">
    <source>
        <dbReference type="Pfam" id="PF08263"/>
    </source>
</evidence>
<keyword evidence="4" id="KW-0812">Transmembrane</keyword>
<feature type="chain" id="PRO_5035724446" description="Leucine-rich repeat-containing N-terminal plant-type domain-containing protein" evidence="5">
    <location>
        <begin position="30"/>
        <end position="136"/>
    </location>
</feature>
<dbReference type="InterPro" id="IPR053211">
    <property type="entry name" value="DNA_repair-toleration"/>
</dbReference>
<gene>
    <name evidence="7" type="ORF">F2Q70_00006235</name>
</gene>
<keyword evidence="1" id="KW-0433">Leucine-rich repeat</keyword>
<proteinExistence type="predicted"/>
<evidence type="ECO:0000313" key="7">
    <source>
        <dbReference type="EMBL" id="KAF2571860.1"/>
    </source>
</evidence>
<accession>A0A8S9INY8</accession>
<name>A0A8S9INY8_BRACR</name>
<sequence>MVDAKNALVIVLTSVAVLLLAGAPTVVQACLPSERAALLEFRSKLNEPYIGALVIVLISVVVSLLAGAPTVVQACLPSDRAALLEFRSKLNEPYIGVFKTWKGQDCCKGWYGVSCDPKSRRVSGITLRGVSEEPIF</sequence>
<keyword evidence="2 5" id="KW-0732">Signal</keyword>
<evidence type="ECO:0000256" key="5">
    <source>
        <dbReference type="SAM" id="SignalP"/>
    </source>
</evidence>
<feature type="signal peptide" evidence="5">
    <location>
        <begin position="1"/>
        <end position="29"/>
    </location>
</feature>
<dbReference type="InterPro" id="IPR032675">
    <property type="entry name" value="LRR_dom_sf"/>
</dbReference>
<feature type="domain" description="Leucine-rich repeat-containing N-terminal plant-type" evidence="6">
    <location>
        <begin position="32"/>
        <end position="48"/>
    </location>
</feature>
<dbReference type="AlphaFoldDB" id="A0A8S9INY8"/>
<evidence type="ECO:0000256" key="3">
    <source>
        <dbReference type="ARBA" id="ARBA00022737"/>
    </source>
</evidence>
<dbReference type="PANTHER" id="PTHR48060">
    <property type="entry name" value="DNA DAMAGE-REPAIR/TOLERATION PROTEIN DRT100"/>
    <property type="match status" value="1"/>
</dbReference>
<evidence type="ECO:0000256" key="4">
    <source>
        <dbReference type="SAM" id="Phobius"/>
    </source>
</evidence>
<evidence type="ECO:0000256" key="1">
    <source>
        <dbReference type="ARBA" id="ARBA00022614"/>
    </source>
</evidence>
<dbReference type="InterPro" id="IPR013210">
    <property type="entry name" value="LRR_N_plant-typ"/>
</dbReference>
<reference evidence="7" key="1">
    <citation type="submission" date="2019-12" db="EMBL/GenBank/DDBJ databases">
        <title>Genome sequencing and annotation of Brassica cretica.</title>
        <authorList>
            <person name="Studholme D.J."/>
            <person name="Sarris P.F."/>
        </authorList>
    </citation>
    <scope>NUCLEOTIDE SEQUENCE</scope>
    <source>
        <strain evidence="7">PFS-102/07</strain>
        <tissue evidence="7">Leaf</tissue>
    </source>
</reference>